<keyword evidence="2" id="KW-0833">Ubl conjugation pathway</keyword>
<evidence type="ECO:0000256" key="1">
    <source>
        <dbReference type="ARBA" id="ARBA00022670"/>
    </source>
</evidence>
<evidence type="ECO:0000313" key="6">
    <source>
        <dbReference type="Proteomes" id="UP000824782"/>
    </source>
</evidence>
<keyword evidence="3" id="KW-0788">Thiol protease</keyword>
<dbReference type="InterPro" id="IPR003323">
    <property type="entry name" value="OTU_dom"/>
</dbReference>
<organism evidence="5 6">
    <name type="scientific">Engystomops pustulosus</name>
    <name type="common">Tungara frog</name>
    <name type="synonym">Physalaemus pustulosus</name>
    <dbReference type="NCBI Taxonomy" id="76066"/>
    <lineage>
        <taxon>Eukaryota</taxon>
        <taxon>Metazoa</taxon>
        <taxon>Chordata</taxon>
        <taxon>Craniata</taxon>
        <taxon>Vertebrata</taxon>
        <taxon>Euteleostomi</taxon>
        <taxon>Amphibia</taxon>
        <taxon>Batrachia</taxon>
        <taxon>Anura</taxon>
        <taxon>Neobatrachia</taxon>
        <taxon>Hyloidea</taxon>
        <taxon>Leptodactylidae</taxon>
        <taxon>Leiuperinae</taxon>
        <taxon>Engystomops</taxon>
    </lineage>
</organism>
<accession>A0AAV6YHD6</accession>
<gene>
    <name evidence="5" type="ORF">GDO81_026378</name>
</gene>
<dbReference type="SUPFAM" id="SSF54001">
    <property type="entry name" value="Cysteine proteinases"/>
    <property type="match status" value="1"/>
</dbReference>
<dbReference type="Gene3D" id="3.90.70.80">
    <property type="match status" value="1"/>
</dbReference>
<evidence type="ECO:0000313" key="5">
    <source>
        <dbReference type="EMBL" id="KAG8536431.1"/>
    </source>
</evidence>
<proteinExistence type="predicted"/>
<dbReference type="EMBL" id="WNYA01043779">
    <property type="protein sequence ID" value="KAG8536431.1"/>
    <property type="molecule type" value="Genomic_DNA"/>
</dbReference>
<comment type="caution">
    <text evidence="5">The sequence shown here is derived from an EMBL/GenBank/DDBJ whole genome shotgun (WGS) entry which is preliminary data.</text>
</comment>
<keyword evidence="1" id="KW-0645">Protease</keyword>
<dbReference type="InterPro" id="IPR038765">
    <property type="entry name" value="Papain-like_cys_pep_sf"/>
</dbReference>
<evidence type="ECO:0000256" key="3">
    <source>
        <dbReference type="ARBA" id="ARBA00022807"/>
    </source>
</evidence>
<dbReference type="Proteomes" id="UP000824782">
    <property type="component" value="Unassembled WGS sequence"/>
</dbReference>
<protein>
    <recommendedName>
        <fullName evidence="4">OTU domain-containing protein</fullName>
    </recommendedName>
</protein>
<name>A0AAV6YHD6_ENGPU</name>
<keyword evidence="3" id="KW-0378">Hydrolase</keyword>
<dbReference type="GO" id="GO:0008234">
    <property type="term" value="F:cysteine-type peptidase activity"/>
    <property type="evidence" value="ECO:0007669"/>
    <property type="project" value="UniProtKB-KW"/>
</dbReference>
<dbReference type="Pfam" id="PF02338">
    <property type="entry name" value="OTU"/>
    <property type="match status" value="1"/>
</dbReference>
<dbReference type="GO" id="GO:0006508">
    <property type="term" value="P:proteolysis"/>
    <property type="evidence" value="ECO:0007669"/>
    <property type="project" value="UniProtKB-KW"/>
</dbReference>
<evidence type="ECO:0000259" key="4">
    <source>
        <dbReference type="Pfam" id="PF02338"/>
    </source>
</evidence>
<dbReference type="AlphaFoldDB" id="A0AAV6YHD6"/>
<sequence>MIMMDYVVHNHNALCHTDEYEKYCTEVANTPAWGGQLELRALSHILQTPIEVIQADTSPIIIGEEYSSTPITVM</sequence>
<reference evidence="5" key="1">
    <citation type="thesis" date="2020" institute="ProQuest LLC" country="789 East Eisenhower Parkway, Ann Arbor, MI, USA">
        <title>Comparative Genomics and Chromosome Evolution.</title>
        <authorList>
            <person name="Mudd A.B."/>
        </authorList>
    </citation>
    <scope>NUCLEOTIDE SEQUENCE</scope>
    <source>
        <strain evidence="5">237g6f4</strain>
        <tissue evidence="5">Blood</tissue>
    </source>
</reference>
<evidence type="ECO:0000256" key="2">
    <source>
        <dbReference type="ARBA" id="ARBA00022786"/>
    </source>
</evidence>
<feature type="domain" description="OTU" evidence="4">
    <location>
        <begin position="14"/>
        <end position="67"/>
    </location>
</feature>
<keyword evidence="6" id="KW-1185">Reference proteome</keyword>